<dbReference type="GO" id="GO:0061504">
    <property type="term" value="P:cyclic threonylcarbamoyladenosine biosynthetic process"/>
    <property type="evidence" value="ECO:0007669"/>
    <property type="project" value="TreeGrafter"/>
</dbReference>
<dbReference type="Gene3D" id="3.40.50.720">
    <property type="entry name" value="NAD(P)-binding Rossmann-like Domain"/>
    <property type="match status" value="1"/>
</dbReference>
<sequence length="230" mass="25666">MPELERASLLLGKEAIETLQKKTVLVVGVGGVGGMCVEALARSGIGCLILVDKDTIEESNINRQLIANFDTLSHSKVEEWKKRIHLLSKRCKVIALHTFYDASLNETLDQYKIDYIIDAIDSISSKKDLIAYALDRHIPFLSSMGMARKKDISKLKVMEVEQTSYDPIAKQIRVWKRKQKIREKIMVVSSTEIPVSVESGQPLPSMIFVPAAAGLLLADACIRYLSSHPQ</sequence>
<protein>
    <recommendedName>
        <fullName evidence="1">THIF-type NAD/FAD binding fold domain-containing protein</fullName>
    </recommendedName>
</protein>
<dbReference type="OrthoDB" id="9804150at2"/>
<proteinExistence type="predicted"/>
<dbReference type="RefSeq" id="WP_076340554.1">
    <property type="nucleotide sequence ID" value="NZ_CAJTMI010000001.1"/>
</dbReference>
<dbReference type="EMBL" id="MPKA01000044">
    <property type="protein sequence ID" value="OLU47583.1"/>
    <property type="molecule type" value="Genomic_DNA"/>
</dbReference>
<feature type="domain" description="THIF-type NAD/FAD binding fold" evidence="1">
    <location>
        <begin position="10"/>
        <end position="228"/>
    </location>
</feature>
<dbReference type="PANTHER" id="PTHR43267">
    <property type="entry name" value="TRNA THREONYLCARBAMOYLADENOSINE DEHYDRATASE"/>
    <property type="match status" value="1"/>
</dbReference>
<dbReference type="GO" id="GO:0061503">
    <property type="term" value="F:tRNA threonylcarbamoyladenosine dehydratase"/>
    <property type="evidence" value="ECO:0007669"/>
    <property type="project" value="TreeGrafter"/>
</dbReference>
<dbReference type="SUPFAM" id="SSF69572">
    <property type="entry name" value="Activating enzymes of the ubiquitin-like proteins"/>
    <property type="match status" value="1"/>
</dbReference>
<dbReference type="STRING" id="1862672.BO225_01675"/>
<evidence type="ECO:0000313" key="2">
    <source>
        <dbReference type="EMBL" id="OLU47583.1"/>
    </source>
</evidence>
<dbReference type="GO" id="GO:0008641">
    <property type="term" value="F:ubiquitin-like modifier activating enzyme activity"/>
    <property type="evidence" value="ECO:0007669"/>
    <property type="project" value="InterPro"/>
</dbReference>
<comment type="caution">
    <text evidence="2">The sequence shown here is derived from an EMBL/GenBank/DDBJ whole genome shotgun (WGS) entry which is preliminary data.</text>
</comment>
<keyword evidence="3" id="KW-1185">Reference proteome</keyword>
<dbReference type="InterPro" id="IPR035985">
    <property type="entry name" value="Ubiquitin-activating_enz"/>
</dbReference>
<dbReference type="AlphaFoldDB" id="A0A1U7NPL7"/>
<dbReference type="GeneID" id="78274654"/>
<dbReference type="InterPro" id="IPR000594">
    <property type="entry name" value="ThiF_NAD_FAD-bd"/>
</dbReference>
<dbReference type="InterPro" id="IPR045886">
    <property type="entry name" value="ThiF/MoeB/HesA"/>
</dbReference>
<evidence type="ECO:0000259" key="1">
    <source>
        <dbReference type="Pfam" id="PF00899"/>
    </source>
</evidence>
<dbReference type="Pfam" id="PF00899">
    <property type="entry name" value="ThiF"/>
    <property type="match status" value="1"/>
</dbReference>
<name>A0A1U7NPL7_9FIRM</name>
<reference evidence="2 3" key="1">
    <citation type="submission" date="2016-11" db="EMBL/GenBank/DDBJ databases">
        <title>Description of two novel members of the family Erysipelotrichaceae: Ileibacterium lipovorans gen. nov., sp. nov. and Dubosiella newyorkensis, gen. nov., sp. nov.</title>
        <authorList>
            <person name="Cox L.M."/>
            <person name="Sohn J."/>
            <person name="Tyrrell K.L."/>
            <person name="Citron D.M."/>
            <person name="Lawson P.A."/>
            <person name="Patel N.B."/>
            <person name="Iizumi T."/>
            <person name="Perez-Perez G.I."/>
            <person name="Goldstein E.J."/>
            <person name="Blaser M.J."/>
        </authorList>
    </citation>
    <scope>NUCLEOTIDE SEQUENCE [LARGE SCALE GENOMIC DNA]</scope>
    <source>
        <strain evidence="2 3">NYU-BL-A4</strain>
    </source>
</reference>
<accession>A0A1U7NPL7</accession>
<evidence type="ECO:0000313" key="3">
    <source>
        <dbReference type="Proteomes" id="UP000186705"/>
    </source>
</evidence>
<dbReference type="PANTHER" id="PTHR43267:SF1">
    <property type="entry name" value="TRNA THREONYLCARBAMOYLADENOSINE DEHYDRATASE"/>
    <property type="match status" value="1"/>
</dbReference>
<dbReference type="Proteomes" id="UP000186705">
    <property type="component" value="Unassembled WGS sequence"/>
</dbReference>
<organism evidence="2 3">
    <name type="scientific">Dubosiella newyorkensis</name>
    <dbReference type="NCBI Taxonomy" id="1862672"/>
    <lineage>
        <taxon>Bacteria</taxon>
        <taxon>Bacillati</taxon>
        <taxon>Bacillota</taxon>
        <taxon>Erysipelotrichia</taxon>
        <taxon>Erysipelotrichales</taxon>
        <taxon>Erysipelotrichaceae</taxon>
        <taxon>Dubosiella</taxon>
    </lineage>
</organism>
<gene>
    <name evidence="2" type="ORF">BO225_01675</name>
</gene>